<accession>A0ABU0F1Q2</accession>
<dbReference type="InterPro" id="IPR017518">
    <property type="entry name" value="CHP03084"/>
</dbReference>
<dbReference type="EMBL" id="JAUSUT010000001">
    <property type="protein sequence ID" value="MDQ0381512.1"/>
    <property type="molecule type" value="Genomic_DNA"/>
</dbReference>
<dbReference type="NCBIfam" id="TIGR03084">
    <property type="entry name" value="TIGR03084 family metal-binding protein"/>
    <property type="match status" value="1"/>
</dbReference>
<protein>
    <submittedName>
        <fullName evidence="3">Uncharacterized protein (TIGR03084 family)</fullName>
    </submittedName>
</protein>
<keyword evidence="4" id="KW-1185">Reference proteome</keyword>
<dbReference type="InterPro" id="IPR034660">
    <property type="entry name" value="DinB/YfiT-like"/>
</dbReference>
<gene>
    <name evidence="3" type="ORF">FB470_005506</name>
</gene>
<dbReference type="Pfam" id="PF11716">
    <property type="entry name" value="MDMPI_N"/>
    <property type="match status" value="1"/>
</dbReference>
<comment type="caution">
    <text evidence="3">The sequence shown here is derived from an EMBL/GenBank/DDBJ whole genome shotgun (WGS) entry which is preliminary data.</text>
</comment>
<dbReference type="Proteomes" id="UP001229651">
    <property type="component" value="Unassembled WGS sequence"/>
</dbReference>
<feature type="domain" description="tRNA wybutosine-synthesis" evidence="1">
    <location>
        <begin position="184"/>
        <end position="233"/>
    </location>
</feature>
<dbReference type="Pfam" id="PF08608">
    <property type="entry name" value="Wyosine_form"/>
    <property type="match status" value="1"/>
</dbReference>
<feature type="domain" description="Mycothiol-dependent maleylpyruvate isomerase metal-binding" evidence="2">
    <location>
        <begin position="13"/>
        <end position="148"/>
    </location>
</feature>
<organism evidence="3 4">
    <name type="scientific">Amycolatopsis thermophila</name>
    <dbReference type="NCBI Taxonomy" id="206084"/>
    <lineage>
        <taxon>Bacteria</taxon>
        <taxon>Bacillati</taxon>
        <taxon>Actinomycetota</taxon>
        <taxon>Actinomycetes</taxon>
        <taxon>Pseudonocardiales</taxon>
        <taxon>Pseudonocardiaceae</taxon>
        <taxon>Amycolatopsis</taxon>
    </lineage>
</organism>
<evidence type="ECO:0000313" key="3">
    <source>
        <dbReference type="EMBL" id="MDQ0381512.1"/>
    </source>
</evidence>
<dbReference type="Gene3D" id="1.20.120.450">
    <property type="entry name" value="dinb family like domain"/>
    <property type="match status" value="1"/>
</dbReference>
<evidence type="ECO:0000259" key="2">
    <source>
        <dbReference type="Pfam" id="PF11716"/>
    </source>
</evidence>
<reference evidence="3 4" key="1">
    <citation type="submission" date="2023-07" db="EMBL/GenBank/DDBJ databases">
        <title>Sequencing the genomes of 1000 actinobacteria strains.</title>
        <authorList>
            <person name="Klenk H.-P."/>
        </authorList>
    </citation>
    <scope>NUCLEOTIDE SEQUENCE [LARGE SCALE GENOMIC DNA]</scope>
    <source>
        <strain evidence="3 4">DSM 45805</strain>
    </source>
</reference>
<name>A0ABU0F1Q2_9PSEU</name>
<dbReference type="SUPFAM" id="SSF109854">
    <property type="entry name" value="DinB/YfiT-like putative metalloenzymes"/>
    <property type="match status" value="1"/>
</dbReference>
<dbReference type="InterPro" id="IPR024344">
    <property type="entry name" value="MDMPI_metal-binding"/>
</dbReference>
<dbReference type="InterPro" id="IPR013917">
    <property type="entry name" value="tRNA_wybutosine-synth"/>
</dbReference>
<dbReference type="NCBIfam" id="TIGR03083">
    <property type="entry name" value="maleylpyruvate isomerase family mycothiol-dependent enzyme"/>
    <property type="match status" value="1"/>
</dbReference>
<proteinExistence type="predicted"/>
<dbReference type="InterPro" id="IPR017517">
    <property type="entry name" value="Maleyloyr_isom"/>
</dbReference>
<dbReference type="RefSeq" id="WP_306996219.1">
    <property type="nucleotide sequence ID" value="NZ_JAUSUT010000001.1"/>
</dbReference>
<sequence length="270" mass="29015">MGVSMRQVLDDLLAETHVLRDLVAGLDDAGLATPTPAVGWTIRDQLTHLAYFDETATRAAVDPDAFRREADALMAGGMDFPDRIVAEHAGLPADEVRSWLARARKEFVAVFRALDPKTRLPWYGPGMSALSSATARLMETWAHGQDVADALGRHREPTDRLRHIAHLGVRTVGFSFTLNGRPAPAVPIRVELDAPSGARWTWGPDDAADRVTGTALDFCLVVTQRRHVEDTALVVAGPVATEWIPLAQTFAGAPGAGRAPGFAASQGGTR</sequence>
<evidence type="ECO:0000313" key="4">
    <source>
        <dbReference type="Proteomes" id="UP001229651"/>
    </source>
</evidence>
<evidence type="ECO:0000259" key="1">
    <source>
        <dbReference type="Pfam" id="PF08608"/>
    </source>
</evidence>